<dbReference type="EMBL" id="LXQA010063004">
    <property type="protein sequence ID" value="MCI06778.1"/>
    <property type="molecule type" value="Genomic_DNA"/>
</dbReference>
<reference evidence="2 3" key="1">
    <citation type="journal article" date="2018" name="Front. Plant Sci.">
        <title>Red Clover (Trifolium pratense) and Zigzag Clover (T. medium) - A Picture of Genomic Similarities and Differences.</title>
        <authorList>
            <person name="Dluhosova J."/>
            <person name="Istvanek J."/>
            <person name="Nedelnik J."/>
            <person name="Repkova J."/>
        </authorList>
    </citation>
    <scope>NUCLEOTIDE SEQUENCE [LARGE SCALE GENOMIC DNA]</scope>
    <source>
        <strain evidence="3">cv. 10/8</strain>
        <tissue evidence="2">Leaf</tissue>
    </source>
</reference>
<protein>
    <submittedName>
        <fullName evidence="2">Uncharacterized protein</fullName>
    </submittedName>
</protein>
<feature type="compositionally biased region" description="Acidic residues" evidence="1">
    <location>
        <begin position="20"/>
        <end position="39"/>
    </location>
</feature>
<name>A0A392P431_9FABA</name>
<feature type="region of interest" description="Disordered" evidence="1">
    <location>
        <begin position="1"/>
        <end position="39"/>
    </location>
</feature>
<comment type="caution">
    <text evidence="2">The sequence shown here is derived from an EMBL/GenBank/DDBJ whole genome shotgun (WGS) entry which is preliminary data.</text>
</comment>
<dbReference type="AlphaFoldDB" id="A0A392P431"/>
<dbReference type="Proteomes" id="UP000265520">
    <property type="component" value="Unassembled WGS sequence"/>
</dbReference>
<feature type="compositionally biased region" description="Basic and acidic residues" evidence="1">
    <location>
        <begin position="1"/>
        <end position="11"/>
    </location>
</feature>
<evidence type="ECO:0000313" key="2">
    <source>
        <dbReference type="EMBL" id="MCI06778.1"/>
    </source>
</evidence>
<feature type="non-terminal residue" evidence="2">
    <location>
        <position position="1"/>
    </location>
</feature>
<evidence type="ECO:0000256" key="1">
    <source>
        <dbReference type="SAM" id="MobiDB-lite"/>
    </source>
</evidence>
<keyword evidence="3" id="KW-1185">Reference proteome</keyword>
<evidence type="ECO:0000313" key="3">
    <source>
        <dbReference type="Proteomes" id="UP000265520"/>
    </source>
</evidence>
<organism evidence="2 3">
    <name type="scientific">Trifolium medium</name>
    <dbReference type="NCBI Taxonomy" id="97028"/>
    <lineage>
        <taxon>Eukaryota</taxon>
        <taxon>Viridiplantae</taxon>
        <taxon>Streptophyta</taxon>
        <taxon>Embryophyta</taxon>
        <taxon>Tracheophyta</taxon>
        <taxon>Spermatophyta</taxon>
        <taxon>Magnoliopsida</taxon>
        <taxon>eudicotyledons</taxon>
        <taxon>Gunneridae</taxon>
        <taxon>Pentapetalae</taxon>
        <taxon>rosids</taxon>
        <taxon>fabids</taxon>
        <taxon>Fabales</taxon>
        <taxon>Fabaceae</taxon>
        <taxon>Papilionoideae</taxon>
        <taxon>50 kb inversion clade</taxon>
        <taxon>NPAAA clade</taxon>
        <taxon>Hologalegina</taxon>
        <taxon>IRL clade</taxon>
        <taxon>Trifolieae</taxon>
        <taxon>Trifolium</taxon>
    </lineage>
</organism>
<sequence>VSTERKIHVDNLIKSMTQDQEAEEREEEEAGNEEVNPET</sequence>
<accession>A0A392P431</accession>
<proteinExistence type="predicted"/>